<feature type="transmembrane region" description="Helical" evidence="13">
    <location>
        <begin position="2131"/>
        <end position="2154"/>
    </location>
</feature>
<organism evidence="16 17">
    <name type="scientific">Mythimna separata</name>
    <name type="common">Oriental armyworm</name>
    <name type="synonym">Pseudaletia separata</name>
    <dbReference type="NCBI Taxonomy" id="271217"/>
    <lineage>
        <taxon>Eukaryota</taxon>
        <taxon>Metazoa</taxon>
        <taxon>Ecdysozoa</taxon>
        <taxon>Arthropoda</taxon>
        <taxon>Hexapoda</taxon>
        <taxon>Insecta</taxon>
        <taxon>Pterygota</taxon>
        <taxon>Neoptera</taxon>
        <taxon>Endopterygota</taxon>
        <taxon>Lepidoptera</taxon>
        <taxon>Glossata</taxon>
        <taxon>Ditrysia</taxon>
        <taxon>Noctuoidea</taxon>
        <taxon>Noctuidae</taxon>
        <taxon>Noctuinae</taxon>
        <taxon>Hadenini</taxon>
        <taxon>Mythimna</taxon>
    </lineage>
</organism>
<evidence type="ECO:0000256" key="7">
    <source>
        <dbReference type="ARBA" id="ARBA00022741"/>
    </source>
</evidence>
<feature type="transmembrane region" description="Helical" evidence="13">
    <location>
        <begin position="2542"/>
        <end position="2569"/>
    </location>
</feature>
<proteinExistence type="inferred from homology"/>
<dbReference type="SUPFAM" id="SSF56112">
    <property type="entry name" value="Protein kinase-like (PK-like)"/>
    <property type="match status" value="2"/>
</dbReference>
<dbReference type="PROSITE" id="PS00108">
    <property type="entry name" value="PROTEIN_KINASE_ST"/>
    <property type="match status" value="1"/>
</dbReference>
<feature type="transmembrane region" description="Helical" evidence="13">
    <location>
        <begin position="2194"/>
        <end position="2220"/>
    </location>
</feature>
<evidence type="ECO:0000256" key="3">
    <source>
        <dbReference type="ARBA" id="ARBA00022527"/>
    </source>
</evidence>
<dbReference type="EC" id="2.7.11.1" evidence="2"/>
<evidence type="ECO:0000256" key="2">
    <source>
        <dbReference type="ARBA" id="ARBA00012513"/>
    </source>
</evidence>
<evidence type="ECO:0000256" key="9">
    <source>
        <dbReference type="ARBA" id="ARBA00022840"/>
    </source>
</evidence>
<feature type="transmembrane region" description="Helical" evidence="13">
    <location>
        <begin position="1873"/>
        <end position="1891"/>
    </location>
</feature>
<feature type="transmembrane region" description="Helical" evidence="13">
    <location>
        <begin position="1409"/>
        <end position="1436"/>
    </location>
</feature>
<feature type="transmembrane region" description="Helical" evidence="13">
    <location>
        <begin position="2412"/>
        <end position="2437"/>
    </location>
</feature>
<evidence type="ECO:0000256" key="12">
    <source>
        <dbReference type="SAM" id="MobiDB-lite"/>
    </source>
</evidence>
<dbReference type="GO" id="GO:0009966">
    <property type="term" value="P:regulation of signal transduction"/>
    <property type="evidence" value="ECO:0007669"/>
    <property type="project" value="UniProtKB-ARBA"/>
</dbReference>
<dbReference type="PROSITE" id="PS51450">
    <property type="entry name" value="LRR"/>
    <property type="match status" value="1"/>
</dbReference>
<evidence type="ECO:0000256" key="5">
    <source>
        <dbReference type="ARBA" id="ARBA00022679"/>
    </source>
</evidence>
<feature type="transmembrane region" description="Helical" evidence="13">
    <location>
        <begin position="2638"/>
        <end position="2661"/>
    </location>
</feature>
<dbReference type="GO" id="GO:0004674">
    <property type="term" value="F:protein serine/threonine kinase activity"/>
    <property type="evidence" value="ECO:0007669"/>
    <property type="project" value="UniProtKB-KW"/>
</dbReference>
<dbReference type="InterPro" id="IPR036388">
    <property type="entry name" value="WH-like_DNA-bd_sf"/>
</dbReference>
<keyword evidence="9" id="KW-0067">ATP-binding</keyword>
<feature type="transmembrane region" description="Helical" evidence="13">
    <location>
        <begin position="1443"/>
        <end position="1469"/>
    </location>
</feature>
<feature type="transmembrane region" description="Helical" evidence="13">
    <location>
        <begin position="2319"/>
        <end position="2345"/>
    </location>
</feature>
<keyword evidence="13" id="KW-0472">Membrane</keyword>
<feature type="transmembrane region" description="Helical" evidence="13">
    <location>
        <begin position="2351"/>
        <end position="2378"/>
    </location>
</feature>
<feature type="domain" description="Protein kinase" evidence="14">
    <location>
        <begin position="2551"/>
        <end position="2881"/>
    </location>
</feature>
<feature type="transmembrane region" description="Helical" evidence="13">
    <location>
        <begin position="1748"/>
        <end position="1774"/>
    </location>
</feature>
<dbReference type="Gene3D" id="3.30.200.20">
    <property type="entry name" value="Phosphorylase Kinase, domain 1"/>
    <property type="match status" value="1"/>
</dbReference>
<evidence type="ECO:0000313" key="16">
    <source>
        <dbReference type="EMBL" id="KAJ8704125.1"/>
    </source>
</evidence>
<feature type="domain" description="Roc" evidence="15">
    <location>
        <begin position="390"/>
        <end position="601"/>
    </location>
</feature>
<dbReference type="InterPro" id="IPR008271">
    <property type="entry name" value="Ser/Thr_kinase_AS"/>
</dbReference>
<dbReference type="InterPro" id="IPR003591">
    <property type="entry name" value="Leu-rich_rpt_typical-subtyp"/>
</dbReference>
<feature type="transmembrane region" description="Helical" evidence="13">
    <location>
        <begin position="2028"/>
        <end position="2053"/>
    </location>
</feature>
<gene>
    <name evidence="16" type="ORF">PYW07_013419</name>
</gene>
<feature type="transmembrane region" description="Helical" evidence="13">
    <location>
        <begin position="1501"/>
        <end position="1526"/>
    </location>
</feature>
<dbReference type="InterPro" id="IPR000719">
    <property type="entry name" value="Prot_kinase_dom"/>
</dbReference>
<dbReference type="Pfam" id="PF00069">
    <property type="entry name" value="Pkinase"/>
    <property type="match status" value="1"/>
</dbReference>
<dbReference type="EMBL" id="JARGEI010000032">
    <property type="protein sequence ID" value="KAJ8704125.1"/>
    <property type="molecule type" value="Genomic_DNA"/>
</dbReference>
<feature type="region of interest" description="Disordered" evidence="12">
    <location>
        <begin position="29"/>
        <end position="101"/>
    </location>
</feature>
<feature type="transmembrane region" description="Helical" evidence="13">
    <location>
        <begin position="2608"/>
        <end position="2626"/>
    </location>
</feature>
<feature type="transmembrane region" description="Helical" evidence="13">
    <location>
        <begin position="1475"/>
        <end position="1494"/>
    </location>
</feature>
<accession>A0AAD8DKG7</accession>
<evidence type="ECO:0000256" key="10">
    <source>
        <dbReference type="ARBA" id="ARBA00047899"/>
    </source>
</evidence>
<dbReference type="Pfam" id="PF08477">
    <property type="entry name" value="Roc"/>
    <property type="match status" value="1"/>
</dbReference>
<feature type="transmembrane region" description="Helical" evidence="13">
    <location>
        <begin position="1566"/>
        <end position="1587"/>
    </location>
</feature>
<feature type="transmembrane region" description="Helical" evidence="13">
    <location>
        <begin position="2160"/>
        <end position="2187"/>
    </location>
</feature>
<feature type="transmembrane region" description="Helical" evidence="13">
    <location>
        <begin position="2260"/>
        <end position="2281"/>
    </location>
</feature>
<comment type="catalytic activity">
    <reaction evidence="10">
        <text>L-threonyl-[protein] + ATP = O-phospho-L-threonyl-[protein] + ADP + H(+)</text>
        <dbReference type="Rhea" id="RHEA:46608"/>
        <dbReference type="Rhea" id="RHEA-COMP:11060"/>
        <dbReference type="Rhea" id="RHEA-COMP:11605"/>
        <dbReference type="ChEBI" id="CHEBI:15378"/>
        <dbReference type="ChEBI" id="CHEBI:30013"/>
        <dbReference type="ChEBI" id="CHEBI:30616"/>
        <dbReference type="ChEBI" id="CHEBI:61977"/>
        <dbReference type="ChEBI" id="CHEBI:456216"/>
        <dbReference type="EC" id="2.7.11.1"/>
    </reaction>
</comment>
<dbReference type="Gene3D" id="3.30.70.1390">
    <property type="entry name" value="ROC domain from the Parkinson's disease-associated leucine-rich repeat kinase 2"/>
    <property type="match status" value="1"/>
</dbReference>
<evidence type="ECO:0000256" key="4">
    <source>
        <dbReference type="ARBA" id="ARBA00022614"/>
    </source>
</evidence>
<dbReference type="SUPFAM" id="SSF52058">
    <property type="entry name" value="L domain-like"/>
    <property type="match status" value="1"/>
</dbReference>
<keyword evidence="7" id="KW-0547">Nucleotide-binding</keyword>
<keyword evidence="13" id="KW-0812">Transmembrane</keyword>
<name>A0AAD8DKG7_MYTSE</name>
<evidence type="ECO:0000313" key="17">
    <source>
        <dbReference type="Proteomes" id="UP001231518"/>
    </source>
</evidence>
<dbReference type="FunFam" id="3.30.200.20:FF:000803">
    <property type="entry name" value="Probable serine/threonine-protein kinase roco4"/>
    <property type="match status" value="1"/>
</dbReference>
<feature type="transmembrane region" description="Helical" evidence="13">
    <location>
        <begin position="2510"/>
        <end position="2536"/>
    </location>
</feature>
<comment type="similarity">
    <text evidence="1">Belongs to the protein kinase superfamily. TKL Ser/Thr protein kinase family. ROCO subfamily.</text>
</comment>
<feature type="compositionally biased region" description="Low complexity" evidence="12">
    <location>
        <begin position="1220"/>
        <end position="1229"/>
    </location>
</feature>
<dbReference type="GO" id="GO:0007165">
    <property type="term" value="P:signal transduction"/>
    <property type="evidence" value="ECO:0007669"/>
    <property type="project" value="TreeGrafter"/>
</dbReference>
<feature type="transmembrane region" description="Helical" evidence="13">
    <location>
        <begin position="2226"/>
        <end position="2253"/>
    </location>
</feature>
<dbReference type="Gene3D" id="3.40.50.300">
    <property type="entry name" value="P-loop containing nucleotide triphosphate hydrolases"/>
    <property type="match status" value="1"/>
</dbReference>
<dbReference type="Pfam" id="PF16095">
    <property type="entry name" value="COR-A"/>
    <property type="match status" value="1"/>
</dbReference>
<feature type="transmembrane region" description="Helical" evidence="13">
    <location>
        <begin position="2444"/>
        <end position="2470"/>
    </location>
</feature>
<feature type="region of interest" description="Disordered" evidence="12">
    <location>
        <begin position="1067"/>
        <end position="1090"/>
    </location>
</feature>
<dbReference type="Gene3D" id="3.80.10.10">
    <property type="entry name" value="Ribonuclease Inhibitor"/>
    <property type="match status" value="2"/>
</dbReference>
<feature type="region of interest" description="Disordered" evidence="12">
    <location>
        <begin position="1205"/>
        <end position="1229"/>
    </location>
</feature>
<dbReference type="GO" id="GO:0005524">
    <property type="term" value="F:ATP binding"/>
    <property type="evidence" value="ECO:0007669"/>
    <property type="project" value="UniProtKB-KW"/>
</dbReference>
<feature type="transmembrane region" description="Helical" evidence="13">
    <location>
        <begin position="1683"/>
        <end position="1708"/>
    </location>
</feature>
<dbReference type="PANTHER" id="PTHR23257:SF958">
    <property type="entry name" value="SERINE_THREONINE-PROTEIN KINASE WNK4"/>
    <property type="match status" value="1"/>
</dbReference>
<feature type="transmembrane region" description="Helical" evidence="13">
    <location>
        <begin position="1657"/>
        <end position="1676"/>
    </location>
</feature>
<dbReference type="PANTHER" id="PTHR23257">
    <property type="entry name" value="SERINE-THREONINE PROTEIN KINASE"/>
    <property type="match status" value="1"/>
</dbReference>
<dbReference type="GO" id="GO:0005737">
    <property type="term" value="C:cytoplasm"/>
    <property type="evidence" value="ECO:0007669"/>
    <property type="project" value="TreeGrafter"/>
</dbReference>
<feature type="compositionally biased region" description="Acidic residues" evidence="12">
    <location>
        <begin position="85"/>
        <end position="94"/>
    </location>
</feature>
<keyword evidence="17" id="KW-1185">Reference proteome</keyword>
<feature type="compositionally biased region" description="Basic and acidic residues" evidence="12">
    <location>
        <begin position="1067"/>
        <end position="1078"/>
    </location>
</feature>
<protein>
    <recommendedName>
        <fullName evidence="2">non-specific serine/threonine protein kinase</fullName>
        <ecNumber evidence="2">2.7.11.1</ecNumber>
    </recommendedName>
</protein>
<feature type="transmembrane region" description="Helical" evidence="13">
    <location>
        <begin position="2385"/>
        <end position="2406"/>
    </location>
</feature>
<reference evidence="16" key="1">
    <citation type="submission" date="2023-03" db="EMBL/GenBank/DDBJ databases">
        <title>Chromosome-level genomes of two armyworms, Mythimna separata and Mythimna loreyi, provide insights into the biosynthesis and reception of sex pheromones.</title>
        <authorList>
            <person name="Zhao H."/>
        </authorList>
    </citation>
    <scope>NUCLEOTIDE SEQUENCE</scope>
    <source>
        <strain evidence="16">BeijingLab</strain>
        <tissue evidence="16">Pupa</tissue>
    </source>
</reference>
<keyword evidence="6" id="KW-0677">Repeat</keyword>
<feature type="transmembrane region" description="Helical" evidence="13">
    <location>
        <begin position="1841"/>
        <end position="1866"/>
    </location>
</feature>
<comment type="catalytic activity">
    <reaction evidence="11">
        <text>L-seryl-[protein] + ATP = O-phospho-L-seryl-[protein] + ADP + H(+)</text>
        <dbReference type="Rhea" id="RHEA:17989"/>
        <dbReference type="Rhea" id="RHEA-COMP:9863"/>
        <dbReference type="Rhea" id="RHEA-COMP:11604"/>
        <dbReference type="ChEBI" id="CHEBI:15378"/>
        <dbReference type="ChEBI" id="CHEBI:29999"/>
        <dbReference type="ChEBI" id="CHEBI:30616"/>
        <dbReference type="ChEBI" id="CHEBI:83421"/>
        <dbReference type="ChEBI" id="CHEBI:456216"/>
        <dbReference type="EC" id="2.7.11.1"/>
    </reaction>
</comment>
<evidence type="ECO:0000256" key="8">
    <source>
        <dbReference type="ARBA" id="ARBA00022777"/>
    </source>
</evidence>
<dbReference type="PROSITE" id="PS51424">
    <property type="entry name" value="ROC"/>
    <property type="match status" value="1"/>
</dbReference>
<dbReference type="Gene3D" id="1.10.10.10">
    <property type="entry name" value="Winged helix-like DNA-binding domain superfamily/Winged helix DNA-binding domain"/>
    <property type="match status" value="1"/>
</dbReference>
<feature type="region of interest" description="Disordered" evidence="12">
    <location>
        <begin position="787"/>
        <end position="812"/>
    </location>
</feature>
<keyword evidence="13" id="KW-1133">Transmembrane helix</keyword>
<feature type="compositionally biased region" description="Polar residues" evidence="12">
    <location>
        <begin position="35"/>
        <end position="69"/>
    </location>
</feature>
<dbReference type="InterPro" id="IPR050167">
    <property type="entry name" value="Ser_Thr_protein_kinase"/>
</dbReference>
<evidence type="ECO:0000259" key="15">
    <source>
        <dbReference type="PROSITE" id="PS51424"/>
    </source>
</evidence>
<feature type="transmembrane region" description="Helical" evidence="13">
    <location>
        <begin position="2287"/>
        <end position="2312"/>
    </location>
</feature>
<dbReference type="PROSITE" id="PS50011">
    <property type="entry name" value="PROTEIN_KINASE_DOM"/>
    <property type="match status" value="1"/>
</dbReference>
<sequence length="2921" mass="312868">MASPRAALWSAPALRDLNVVLNHLRDLPTGHEGQSECSSPQQLASPSETSPQLSASPSIGSAQFTMATQSKSSSRSPSIERSESETADEDDEDAIPTLANRAGNAVWSEARRAHTWRGIVEGSPAGCARGGSALSALNLAHNQFTCVPCALACRAPNLTRLNMAYNSLRSMSYVTSYPTSLRQLDLSHNEITCWPSLPQVESFGSTEGDPLACYCPNSSTNNVRSRPRSGGSVRSQLLSAACAARRHLRLEGLRTLILANNLLTRIQLTTDDDGLSSASQDETNEEDDEWNSGSSLKGRLLFPLLSMLDVSCNLLRGVPPAIHELTNLSVLNISGNKDITELPPQMGLLSRLWNLNTVGCSLQEPLRSMLQCGRYKSMDIVGYLKSVLQEARPYTRMKLMFVGLQGIGKTSLLECLRQESAIQHRRKPTEHWAKRMGNKSSRRGNVSTVGVDIGTWVYEKHRSTRGPITFRTWDFGGQQEYYATHQYFLSRRSLYLVVWKVTDGRKGLAGALNWLRSIQARAPGSPVIMVATHYDQVASCNLPENESPEVLQRLIRSSIMGAPDADKLGLPRVLDSVEVSCNTRHNIRLLADIIYSVAFSVKPPGSKEPLLEQRIPATYLALEECIMSLAADLREPVLRHDEYKKLVTQYMQQKNHRMFRDAAELHQATMFLHENGVLLHYDDATLKELYFLKPQWLCDVLAHVVTVREINPFANNGIMKIEDLAHVFKASPMLARGDEASSLGVSLLNKFELALCWDSRLLLVPPLLPRNPPATHQLPVRSRSWCSSNRGTPRRTWPAQFTPVPESRGTESPTLIQDCHKLVVSGRGGRPLRRLLLLSYVPCGFWPRLCARLLADQQLAEAPYSVYKLPPEMELDETISKALELSWGWKLWRSGALVCSGALTMLALRELPPRRDALLPATDDDQPDDQYHHIRFRVRQEGAWCELDVQSSACVEILLPAQVCVIRRDDGLPIAGYQSISLEPNPETLAKVLALVSDHVDLLLEDWYPSLGTRFVHTSEGRCLITRVVPCPECLTHAAPQPQHQEQEQQLAQAFRRLELGAAEPRRLRLSEESRASDGDSGVGAESNASSRLGSVEGVVNSEPQNYSIATAWTVEQCILAACTSSRLHCPLHSDSRVQLRLVAPDTNYSIATAWTVEQCILAACTSSRLHCPLHSDSRVQLRLVAPDTVSTTELLHSDRLDRGAVHPGRLHQQPPALPPAQRQPSAAAPATAWTVEQCILAACTSSRLHCPLHSDSRVQLRLVAPDTLLLDVEESKRARWEHISRGAVAGRGAFGTVLAATWRAPAGAAGPRDPVHVALKALQPVPPPPTSEAAAHQAYKAALSRWEREPTAAACRAYCGLRQELSILSQLKHQHVVPLLAVCAAPLSLLLALAPAVSYIAIHPQHQHVVPLLAVCAAPLSLLLALAPAVSYIAIHPQHQHVVPLLAVCAAPLSLLLALAPAVSYIAIHPQHQHVVPLLAVCAAPLSLLLALAPAHQHVVPLLAVCAAPLSLLLALAPAVSYIAIHPQHQHVVPLLAVCAAPLSLLLALAPAVSYIAIHPQHQHVVPLLAVCAAPLSLLLALAPALKHQHVVPLLAVCAAPLSLLLALAPAVSYIAIHPQHQHVVPLLAVCAAPLSLLLALAPAVSYIAIHPQHQHVVPLLAVCAAPLSLLLALAPAHQHVVPLLAVCAAPLSLLLALAPAVSYIAIHPQHQHVVPLLAVCAAPLSLLLALAPAVSYIAIHPQHQHVVPLLAVCAAPLSLLLALAPAVSYIAIHPQHQHVVPLLAVCAAPLSLLLALAPAVSYIAIHPQHQHVVPLLAVCAAPLSLLLALAPALKHQHVVPLLAVCAAPLSLLLALAPAVSYIAIHPQHQHVVPLLAVCAAPLSLLLALAPAVSYIAIHPVIIISTWCHCWPCVLRPCRCYWRWRLLQLQHQHVVPLLVVCAAPLSLLLALAPAVSYIAIHPQHQHVVPLLAVCAAPLSLLLALAPAVSYIAIHPQHQHVVPLLAVCAAPLSLLLALAPALKHQHVVPLLAVCAAPLSLLLALAPAVSYIAIHPQHQHVVPLLAVCASPLSLLLALAPAVSYIAIHPQHQHVVPLLAVCAAPLSLLLALAPAVSYIAIHPQLKHQHVVPLLAVCAAPLSLLLALAPAVSYIAIHPQHQHVVPLLAVCASPLSLLLALAPAVSYIAIHPQHQHVVPLLAVCAAPLSLLLALAPAVSYIAIHPQHQHVVPLLAVCAAPLSLLLALAPAVSYIAIHPQHQHVVPLLAVCASPLSLLLALAPALKHQHVVPLLAVCAAPLSLLLALAPAVSYIAIHPQHQHVVPLLAVCAAPLSLLLALAPAVSYIAIHPQHQHVVPLLAVCAAPLSLLLALAPAVSYIAIHPQHQHVVPLLAVCAAPLSLLLALAPALKHQHVVPLLAVCAAPLSLLLALAPAVSYIAIHPQHQHVVPLLAVCAAPLSLLLALAPAVSYIAIHPQHQHVVPLLAVCAAPLSLLLALAPAVSYIAIHPQHQHVVPLLAVCAAPLSLLLALAPAVSYIAIHPQHQHVVPLLAVCAAPLSLLLALAPAVSYIAIHPQHQHVVPLLAVCAAPLSLLLALAPAVSYIAIHPQHQHVVPLLAVCAAPLSLLLALAPALKHQHVVPLLAVCAAPLSLLLALAPAVSYIAIHAQHQHVVPLLAVCAAPLSLLLALAPAGALDGVLRSYRECGSRCSARLARALALQVARALEYLHARRVVYRDLKSENVLVWKMPRPGDELSGAPLNVHVKLGDYGISRLAPPSGTKGFGGTEGFMAPEIMRYNGEEEYNEKVDCFSYGMLLYEIVTVRQPFEGHEAVKEAVLEGARPSLSPRDLEYPCCMLETMRRCWSGSPELRPSAAALVSVAAAPEYCALADAASARTATAAAACTVLGVSGMACIINLSQRLSTAR</sequence>
<dbReference type="SMART" id="SM00220">
    <property type="entry name" value="S_TKc"/>
    <property type="match status" value="1"/>
</dbReference>
<feature type="transmembrane region" description="Helical" evidence="13">
    <location>
        <begin position="2001"/>
        <end position="2022"/>
    </location>
</feature>
<dbReference type="SMART" id="SM00369">
    <property type="entry name" value="LRR_TYP"/>
    <property type="match status" value="5"/>
</dbReference>
<feature type="transmembrane region" description="Helical" evidence="13">
    <location>
        <begin position="2092"/>
        <end position="2119"/>
    </location>
</feature>
<dbReference type="InterPro" id="IPR011009">
    <property type="entry name" value="Kinase-like_dom_sf"/>
</dbReference>
<evidence type="ECO:0000259" key="14">
    <source>
        <dbReference type="PROSITE" id="PS50011"/>
    </source>
</evidence>
<keyword evidence="4" id="KW-0433">Leucine-rich repeat</keyword>
<dbReference type="InterPro" id="IPR032171">
    <property type="entry name" value="COR-A"/>
</dbReference>
<feature type="region of interest" description="Disordered" evidence="12">
    <location>
        <begin position="273"/>
        <end position="293"/>
    </location>
</feature>
<evidence type="ECO:0000256" key="6">
    <source>
        <dbReference type="ARBA" id="ARBA00022737"/>
    </source>
</evidence>
<keyword evidence="3" id="KW-0723">Serine/threonine-protein kinase</keyword>
<dbReference type="InterPro" id="IPR032675">
    <property type="entry name" value="LRR_dom_sf"/>
</dbReference>
<feature type="transmembrane region" description="Helical" evidence="13">
    <location>
        <begin position="1593"/>
        <end position="1618"/>
    </location>
</feature>
<dbReference type="InterPro" id="IPR027417">
    <property type="entry name" value="P-loop_NTPase"/>
</dbReference>
<keyword evidence="5" id="KW-0808">Transferase</keyword>
<evidence type="ECO:0000256" key="1">
    <source>
        <dbReference type="ARBA" id="ARBA00008171"/>
    </source>
</evidence>
<feature type="transmembrane region" description="Helical" evidence="13">
    <location>
        <begin position="1532"/>
        <end position="1559"/>
    </location>
</feature>
<feature type="transmembrane region" description="Helical" evidence="13">
    <location>
        <begin position="1377"/>
        <end position="1403"/>
    </location>
</feature>
<dbReference type="Proteomes" id="UP001231518">
    <property type="component" value="Chromosome 31"/>
</dbReference>
<feature type="transmembrane region" description="Helical" evidence="13">
    <location>
        <begin position="2476"/>
        <end position="2503"/>
    </location>
</feature>
<feature type="transmembrane region" description="Helical" evidence="13">
    <location>
        <begin position="2060"/>
        <end position="2086"/>
    </location>
</feature>
<dbReference type="InterPro" id="IPR001611">
    <property type="entry name" value="Leu-rich_rpt"/>
</dbReference>
<feature type="transmembrane region" description="Helical" evidence="13">
    <location>
        <begin position="1814"/>
        <end position="1835"/>
    </location>
</feature>
<keyword evidence="8" id="KW-0418">Kinase</keyword>
<feature type="transmembrane region" description="Helical" evidence="13">
    <location>
        <begin position="1780"/>
        <end position="1807"/>
    </location>
</feature>
<dbReference type="Gene3D" id="1.10.510.10">
    <property type="entry name" value="Transferase(Phosphotransferase) domain 1"/>
    <property type="match status" value="1"/>
</dbReference>
<feature type="transmembrane region" description="Helical" evidence="13">
    <location>
        <begin position="2667"/>
        <end position="2690"/>
    </location>
</feature>
<comment type="caution">
    <text evidence="16">The sequence shown here is derived from an EMBL/GenBank/DDBJ whole genome shotgun (WGS) entry which is preliminary data.</text>
</comment>
<feature type="transmembrane region" description="Helical" evidence="13">
    <location>
        <begin position="1936"/>
        <end position="1961"/>
    </location>
</feature>
<evidence type="ECO:0000256" key="11">
    <source>
        <dbReference type="ARBA" id="ARBA00048679"/>
    </source>
</evidence>
<dbReference type="InterPro" id="IPR020859">
    <property type="entry name" value="ROC"/>
</dbReference>
<feature type="transmembrane region" description="Helical" evidence="13">
    <location>
        <begin position="1625"/>
        <end position="1651"/>
    </location>
</feature>
<feature type="transmembrane region" description="Helical" evidence="13">
    <location>
        <begin position="1967"/>
        <end position="1994"/>
    </location>
</feature>
<evidence type="ECO:0000256" key="13">
    <source>
        <dbReference type="SAM" id="Phobius"/>
    </source>
</evidence>
<feature type="transmembrane region" description="Helical" evidence="13">
    <location>
        <begin position="1714"/>
        <end position="1741"/>
    </location>
</feature>
<dbReference type="SUPFAM" id="SSF52540">
    <property type="entry name" value="P-loop containing nucleoside triphosphate hydrolases"/>
    <property type="match status" value="1"/>
</dbReference>
<feature type="transmembrane region" description="Helical" evidence="13">
    <location>
        <begin position="2576"/>
        <end position="2602"/>
    </location>
</feature>